<feature type="transmembrane region" description="Helical" evidence="1">
    <location>
        <begin position="7"/>
        <end position="26"/>
    </location>
</feature>
<name>A0A2U9IBU4_9CREN</name>
<dbReference type="RefSeq" id="WP_110269369.1">
    <property type="nucleotide sequence ID" value="NZ_CP029289.2"/>
</dbReference>
<dbReference type="Proteomes" id="UP000248044">
    <property type="component" value="Chromosome"/>
</dbReference>
<dbReference type="EMBL" id="CP029289">
    <property type="protein sequence ID" value="AWR93485.1"/>
    <property type="molecule type" value="Genomic_DNA"/>
</dbReference>
<proteinExistence type="predicted"/>
<feature type="transmembrane region" description="Helical" evidence="1">
    <location>
        <begin position="319"/>
        <end position="337"/>
    </location>
</feature>
<feature type="transmembrane region" description="Helical" evidence="1">
    <location>
        <begin position="234"/>
        <end position="256"/>
    </location>
</feature>
<keyword evidence="1" id="KW-0812">Transmembrane</keyword>
<dbReference type="GeneID" id="36830794"/>
<organism evidence="2 3">
    <name type="scientific">Acidianus brierleyi</name>
    <dbReference type="NCBI Taxonomy" id="41673"/>
    <lineage>
        <taxon>Archaea</taxon>
        <taxon>Thermoproteota</taxon>
        <taxon>Thermoprotei</taxon>
        <taxon>Sulfolobales</taxon>
        <taxon>Sulfolobaceae</taxon>
        <taxon>Acidianus</taxon>
    </lineage>
</organism>
<dbReference type="OrthoDB" id="42384at2157"/>
<evidence type="ECO:0000313" key="3">
    <source>
        <dbReference type="Proteomes" id="UP000248044"/>
    </source>
</evidence>
<keyword evidence="1" id="KW-0472">Membrane</keyword>
<feature type="transmembrane region" description="Helical" evidence="1">
    <location>
        <begin position="161"/>
        <end position="180"/>
    </location>
</feature>
<feature type="transmembrane region" description="Helical" evidence="1">
    <location>
        <begin position="72"/>
        <end position="92"/>
    </location>
</feature>
<feature type="transmembrane region" description="Helical" evidence="1">
    <location>
        <begin position="365"/>
        <end position="382"/>
    </location>
</feature>
<evidence type="ECO:0000313" key="2">
    <source>
        <dbReference type="EMBL" id="AWR93485.1"/>
    </source>
</evidence>
<reference evidence="2 3" key="1">
    <citation type="submission" date="2018-05" db="EMBL/GenBank/DDBJ databases">
        <title>Complete Genome Sequences of Extremely Thermoacidophilic, Metal-Mobilizing Type-Strain Members of the Archaeal Family Sulfolobaceae: Acidianus brierleyi DSM-1651T, Acidianus sulfidivorans DSM-18786T, Metallosphaera hakonensis DSM-7519T, and Metallosphaera prunae DSM-10039T.</title>
        <authorList>
            <person name="Counts J.A."/>
            <person name="Kelly R.M."/>
        </authorList>
    </citation>
    <scope>NUCLEOTIDE SEQUENCE [LARGE SCALE GENOMIC DNA]</scope>
    <source>
        <strain evidence="2 3">DSM 1651</strain>
    </source>
</reference>
<feature type="transmembrane region" description="Helical" evidence="1">
    <location>
        <begin position="397"/>
        <end position="417"/>
    </location>
</feature>
<protein>
    <submittedName>
        <fullName evidence="2">Uncharacterized protein</fullName>
    </submittedName>
</protein>
<accession>A0A2U9IBU4</accession>
<dbReference type="AlphaFoldDB" id="A0A2U9IBU4"/>
<sequence>MNEVRRYVVYAIIGAVILSTLFLIAYRDNILNNPVQASILAIAFFSAIAILIISLNPQLINPNRNISKIDDLIFTISILTYSIVAIALINGFGTDDMEYITQAITNLLNGKDPYTQFYHPVNVQPTYLISGKISSNFIYPPLSFLLYIPFYLFLKIANLNLYYINIVNIIFQDILIFLIYNEGKKRGDPIATLPVIFLFVTAGILAPSFAGVNGAIWATFIALSYIYDGKKSGIFLAMAVSFSQLAWLITPFLFLYKRQNLYDILKSFLTSIIIFNLPFFMWNPHAFLDIITLDQGTIPVAVTGFTIFNLTTLLNVEPWFFTLAIAVIGGLSLYIYFRLFPAIKESLWIFPMLILWFSWRTLTEYFLFWPELMFISIFRLDYTNKINIDITKIKRELVGVLVSVLFLLAAVGGYSHAEYIAQNPIKISEVIVPQGKTPINQVYIVVKNNANYSVNITLVRVSVPNSLNMVWNFTQEKIPPNSTKELVAFTNNPKLTINTTEFTVEVYYKYFISSYKVYINESNTTLVYENTTNVN</sequence>
<feature type="transmembrane region" description="Helical" evidence="1">
    <location>
        <begin position="137"/>
        <end position="154"/>
    </location>
</feature>
<feature type="transmembrane region" description="Helical" evidence="1">
    <location>
        <begin position="296"/>
        <end position="313"/>
    </location>
</feature>
<evidence type="ECO:0000256" key="1">
    <source>
        <dbReference type="SAM" id="Phobius"/>
    </source>
</evidence>
<gene>
    <name evidence="2" type="ORF">DFR85_01520</name>
</gene>
<keyword evidence="1" id="KW-1133">Transmembrane helix</keyword>
<dbReference type="KEGG" id="abri:DFR85_01520"/>
<feature type="transmembrane region" description="Helical" evidence="1">
    <location>
        <begin position="38"/>
        <end position="60"/>
    </location>
</feature>
<feature type="transmembrane region" description="Helical" evidence="1">
    <location>
        <begin position="195"/>
        <end position="227"/>
    </location>
</feature>
<keyword evidence="3" id="KW-1185">Reference proteome</keyword>